<dbReference type="InParanoid" id="A0A1H9MEU6"/>
<gene>
    <name evidence="1" type="ORF">SAMN05444359_12875</name>
</gene>
<accession>A0A1H9MEU6</accession>
<dbReference type="AlphaFoldDB" id="A0A1H9MEU6"/>
<reference evidence="2" key="1">
    <citation type="submission" date="2016-10" db="EMBL/GenBank/DDBJ databases">
        <authorList>
            <person name="Varghese N."/>
            <person name="Submissions S."/>
        </authorList>
    </citation>
    <scope>NUCLEOTIDE SEQUENCE [LARGE SCALE GENOMIC DNA]</scope>
    <source>
        <strain evidence="2">DSM 24740</strain>
    </source>
</reference>
<evidence type="ECO:0000313" key="1">
    <source>
        <dbReference type="EMBL" id="SER21977.1"/>
    </source>
</evidence>
<dbReference type="STRING" id="478744.SAMN05444359_12875"/>
<proteinExistence type="predicted"/>
<keyword evidence="2" id="KW-1185">Reference proteome</keyword>
<sequence length="73" mass="8426">MSLCHSQTHQYPSLLLKWTFKSGIKNVVFSEFGLRTKKIEFGQMVELHTLFSQILGIRLILLALMKKPLILLP</sequence>
<evidence type="ECO:0000313" key="2">
    <source>
        <dbReference type="Proteomes" id="UP000199021"/>
    </source>
</evidence>
<organism evidence="1 2">
    <name type="scientific">Neolewinella agarilytica</name>
    <dbReference type="NCBI Taxonomy" id="478744"/>
    <lineage>
        <taxon>Bacteria</taxon>
        <taxon>Pseudomonadati</taxon>
        <taxon>Bacteroidota</taxon>
        <taxon>Saprospiria</taxon>
        <taxon>Saprospirales</taxon>
        <taxon>Lewinellaceae</taxon>
        <taxon>Neolewinella</taxon>
    </lineage>
</organism>
<dbReference type="Proteomes" id="UP000199021">
    <property type="component" value="Unassembled WGS sequence"/>
</dbReference>
<dbReference type="EMBL" id="FOFB01000028">
    <property type="protein sequence ID" value="SER21977.1"/>
    <property type="molecule type" value="Genomic_DNA"/>
</dbReference>
<name>A0A1H9MEU6_9BACT</name>
<protein>
    <submittedName>
        <fullName evidence="1">Uncharacterized protein</fullName>
    </submittedName>
</protein>